<dbReference type="CDD" id="cd02042">
    <property type="entry name" value="ParAB_family"/>
    <property type="match status" value="1"/>
</dbReference>
<dbReference type="InterPro" id="IPR002586">
    <property type="entry name" value="CobQ/CobB/MinD/ParA_Nub-bd_dom"/>
</dbReference>
<dbReference type="AlphaFoldDB" id="A0A829YEQ4"/>
<organism evidence="2 3">
    <name type="scientific">Steroidobacter agaridevorans</name>
    <dbReference type="NCBI Taxonomy" id="2695856"/>
    <lineage>
        <taxon>Bacteria</taxon>
        <taxon>Pseudomonadati</taxon>
        <taxon>Pseudomonadota</taxon>
        <taxon>Gammaproteobacteria</taxon>
        <taxon>Steroidobacterales</taxon>
        <taxon>Steroidobacteraceae</taxon>
        <taxon>Steroidobacter</taxon>
    </lineage>
</organism>
<dbReference type="Pfam" id="PF01656">
    <property type="entry name" value="CbiA"/>
    <property type="match status" value="1"/>
</dbReference>
<dbReference type="InterPro" id="IPR050678">
    <property type="entry name" value="DNA_Partitioning_ATPase"/>
</dbReference>
<evidence type="ECO:0000313" key="2">
    <source>
        <dbReference type="EMBL" id="GFE81271.1"/>
    </source>
</evidence>
<dbReference type="InterPro" id="IPR027417">
    <property type="entry name" value="P-loop_NTPase"/>
</dbReference>
<dbReference type="RefSeq" id="WP_161812946.1">
    <property type="nucleotide sequence ID" value="NZ_BLJN01000003.1"/>
</dbReference>
<dbReference type="Gene3D" id="3.40.50.300">
    <property type="entry name" value="P-loop containing nucleotide triphosphate hydrolases"/>
    <property type="match status" value="1"/>
</dbReference>
<dbReference type="SUPFAM" id="SSF52540">
    <property type="entry name" value="P-loop containing nucleoside triphosphate hydrolases"/>
    <property type="match status" value="1"/>
</dbReference>
<dbReference type="Proteomes" id="UP000445000">
    <property type="component" value="Unassembled WGS sequence"/>
</dbReference>
<evidence type="ECO:0000313" key="3">
    <source>
        <dbReference type="Proteomes" id="UP000445000"/>
    </source>
</evidence>
<proteinExistence type="predicted"/>
<keyword evidence="3" id="KW-1185">Reference proteome</keyword>
<gene>
    <name evidence="2" type="ORF">GCM10011487_32710</name>
</gene>
<sequence>MQKIVVLNPKGGSGKTTIATNLASYFAVEQLRPTLMDMDAQGSSTHWLSKRTQEQPLISGIAAYERNTGLTRSFATRLPLDTQRLVVDTPAAVEPQKLPDITRNATAVLVPVLPSDIDIHAAAKCISNLLLIAKLRRDEQRIAVIANRVKKQTLIYKSLMKFLENLQIPVIATLRDSQAYIRSAETGLGVFEMKPNGVREDLEQWLPLVGWLAQRKPLPIEPGTPAITSAPTTAPKTATTSLESLVTPTPPAKPVLAQALAAPPARFNPAAESAKPPQVSPDAVVNALASPASALTPRGSSGTNKIERSESLLPSLLRRVFG</sequence>
<dbReference type="PANTHER" id="PTHR13696">
    <property type="entry name" value="P-LOOP CONTAINING NUCLEOSIDE TRIPHOSPHATE HYDROLASE"/>
    <property type="match status" value="1"/>
</dbReference>
<feature type="domain" description="CobQ/CobB/MinD/ParA nucleotide binding" evidence="1">
    <location>
        <begin position="4"/>
        <end position="188"/>
    </location>
</feature>
<evidence type="ECO:0000259" key="1">
    <source>
        <dbReference type="Pfam" id="PF01656"/>
    </source>
</evidence>
<name>A0A829YEQ4_9GAMM</name>
<dbReference type="PANTHER" id="PTHR13696:SF96">
    <property type="entry name" value="COBQ_COBB_MIND_PARA NUCLEOTIDE BINDING DOMAIN-CONTAINING PROTEIN"/>
    <property type="match status" value="1"/>
</dbReference>
<comment type="caution">
    <text evidence="2">The sequence shown here is derived from an EMBL/GenBank/DDBJ whole genome shotgun (WGS) entry which is preliminary data.</text>
</comment>
<accession>A0A829YEQ4</accession>
<protein>
    <recommendedName>
        <fullName evidence="1">CobQ/CobB/MinD/ParA nucleotide binding domain-containing protein</fullName>
    </recommendedName>
</protein>
<dbReference type="EMBL" id="BLJN01000003">
    <property type="protein sequence ID" value="GFE81271.1"/>
    <property type="molecule type" value="Genomic_DNA"/>
</dbReference>
<reference evidence="3" key="1">
    <citation type="submission" date="2020-01" db="EMBL/GenBank/DDBJ databases">
        <title>'Steroidobacter agaridevorans' sp. nov., agar-degrading bacteria isolated from rhizosphere soils.</title>
        <authorList>
            <person name="Ikenaga M."/>
            <person name="Kataoka M."/>
            <person name="Murouchi A."/>
            <person name="Katsuragi S."/>
            <person name="Sakai M."/>
        </authorList>
    </citation>
    <scope>NUCLEOTIDE SEQUENCE [LARGE SCALE GENOMIC DNA]</scope>
    <source>
        <strain evidence="3">YU21-B</strain>
    </source>
</reference>